<gene>
    <name evidence="2" type="ordered locus">Oter_1453</name>
</gene>
<dbReference type="AlphaFoldDB" id="B1ZSN8"/>
<dbReference type="Pfam" id="PF00581">
    <property type="entry name" value="Rhodanese"/>
    <property type="match status" value="1"/>
</dbReference>
<dbReference type="HOGENOM" id="CLU_089574_6_2_0"/>
<dbReference type="EMBL" id="CP001032">
    <property type="protein sequence ID" value="ACB74737.1"/>
    <property type="molecule type" value="Genomic_DNA"/>
</dbReference>
<evidence type="ECO:0000313" key="2">
    <source>
        <dbReference type="EMBL" id="ACB74737.1"/>
    </source>
</evidence>
<protein>
    <submittedName>
        <fullName evidence="2">Rhodanese domain protein</fullName>
    </submittedName>
</protein>
<dbReference type="CDD" id="cd00158">
    <property type="entry name" value="RHOD"/>
    <property type="match status" value="1"/>
</dbReference>
<reference evidence="2 3" key="1">
    <citation type="journal article" date="2011" name="J. Bacteriol.">
        <title>Genome sequence of the verrucomicrobium Opitutus terrae PB90-1, an abundant inhabitant of rice paddy soil ecosystems.</title>
        <authorList>
            <person name="van Passel M.W."/>
            <person name="Kant R."/>
            <person name="Palva A."/>
            <person name="Copeland A."/>
            <person name="Lucas S."/>
            <person name="Lapidus A."/>
            <person name="Glavina del Rio T."/>
            <person name="Pitluck S."/>
            <person name="Goltsman E."/>
            <person name="Clum A."/>
            <person name="Sun H."/>
            <person name="Schmutz J."/>
            <person name="Larimer F.W."/>
            <person name="Land M.L."/>
            <person name="Hauser L."/>
            <person name="Kyrpides N."/>
            <person name="Mikhailova N."/>
            <person name="Richardson P.P."/>
            <person name="Janssen P.H."/>
            <person name="de Vos W.M."/>
            <person name="Smidt H."/>
        </authorList>
    </citation>
    <scope>NUCLEOTIDE SEQUENCE [LARGE SCALE GENOMIC DNA]</scope>
    <source>
        <strain evidence="3">DSM 11246 / JCM 15787 / PB90-1</strain>
    </source>
</reference>
<dbReference type="KEGG" id="ote:Oter_1453"/>
<dbReference type="PROSITE" id="PS50206">
    <property type="entry name" value="RHODANESE_3"/>
    <property type="match status" value="1"/>
</dbReference>
<dbReference type="InterPro" id="IPR036873">
    <property type="entry name" value="Rhodanese-like_dom_sf"/>
</dbReference>
<dbReference type="SUPFAM" id="SSF52821">
    <property type="entry name" value="Rhodanese/Cell cycle control phosphatase"/>
    <property type="match status" value="1"/>
</dbReference>
<dbReference type="STRING" id="452637.Oter_1453"/>
<dbReference type="SMART" id="SM00450">
    <property type="entry name" value="RHOD"/>
    <property type="match status" value="1"/>
</dbReference>
<feature type="domain" description="Rhodanese" evidence="1">
    <location>
        <begin position="27"/>
        <end position="119"/>
    </location>
</feature>
<dbReference type="Proteomes" id="UP000007013">
    <property type="component" value="Chromosome"/>
</dbReference>
<evidence type="ECO:0000259" key="1">
    <source>
        <dbReference type="PROSITE" id="PS50206"/>
    </source>
</evidence>
<evidence type="ECO:0000313" key="3">
    <source>
        <dbReference type="Proteomes" id="UP000007013"/>
    </source>
</evidence>
<dbReference type="InterPro" id="IPR001763">
    <property type="entry name" value="Rhodanese-like_dom"/>
</dbReference>
<proteinExistence type="predicted"/>
<dbReference type="InterPro" id="IPR050229">
    <property type="entry name" value="GlpE_sulfurtransferase"/>
</dbReference>
<name>B1ZSN8_OPITP</name>
<dbReference type="eggNOG" id="COG0607">
    <property type="taxonomic scope" value="Bacteria"/>
</dbReference>
<accession>B1ZSN8</accession>
<dbReference type="PANTHER" id="PTHR43031">
    <property type="entry name" value="FAD-DEPENDENT OXIDOREDUCTASE"/>
    <property type="match status" value="1"/>
</dbReference>
<dbReference type="Gene3D" id="3.40.250.10">
    <property type="entry name" value="Rhodanese-like domain"/>
    <property type="match status" value="1"/>
</dbReference>
<sequence>MSFLTMLSSLFKPAPRATPTEYGAKIRSGDALLIDIRESDEWTGGVAETAALLPISELRAPSAAWRDFLAKAGQREVLLYCASGTRSAMAVRHLLSQGVRALNAGGLADWAAAGWPIVKPK</sequence>
<dbReference type="PANTHER" id="PTHR43031:SF1">
    <property type="entry name" value="PYRIDINE NUCLEOTIDE-DISULPHIDE OXIDOREDUCTASE"/>
    <property type="match status" value="1"/>
</dbReference>
<keyword evidence="3" id="KW-1185">Reference proteome</keyword>
<organism evidence="2 3">
    <name type="scientific">Opitutus terrae (strain DSM 11246 / JCM 15787 / PB90-1)</name>
    <dbReference type="NCBI Taxonomy" id="452637"/>
    <lineage>
        <taxon>Bacteria</taxon>
        <taxon>Pseudomonadati</taxon>
        <taxon>Verrucomicrobiota</taxon>
        <taxon>Opitutia</taxon>
        <taxon>Opitutales</taxon>
        <taxon>Opitutaceae</taxon>
        <taxon>Opitutus</taxon>
    </lineage>
</organism>